<keyword evidence="2 7" id="KW-0677">Repeat</keyword>
<feature type="chain" id="PRO_5044935198" description="Chaperone SurA" evidence="7">
    <location>
        <begin position="26"/>
        <end position="451"/>
    </location>
</feature>
<dbReference type="PROSITE" id="PS01096">
    <property type="entry name" value="PPIC_PPIASE_1"/>
    <property type="match status" value="1"/>
</dbReference>
<dbReference type="InterPro" id="IPR000297">
    <property type="entry name" value="PPIase_PpiC"/>
</dbReference>
<dbReference type="Pfam" id="PF09312">
    <property type="entry name" value="SurA_N"/>
    <property type="match status" value="1"/>
</dbReference>
<dbReference type="EMBL" id="BAABKY010000001">
    <property type="protein sequence ID" value="GAA5071559.1"/>
    <property type="molecule type" value="Genomic_DNA"/>
</dbReference>
<dbReference type="Proteomes" id="UP001501083">
    <property type="component" value="Unassembled WGS sequence"/>
</dbReference>
<feature type="domain" description="PpiC" evidence="8">
    <location>
        <begin position="292"/>
        <end position="391"/>
    </location>
</feature>
<comment type="subcellular location">
    <subcellularLocation>
        <location evidence="7">Periplasm</location>
    </subcellularLocation>
    <text evidence="7">Is capable of associating with the outer membrane.</text>
</comment>
<dbReference type="PANTHER" id="PTHR47637">
    <property type="entry name" value="CHAPERONE SURA"/>
    <property type="match status" value="1"/>
</dbReference>
<evidence type="ECO:0000256" key="6">
    <source>
        <dbReference type="ARBA" id="ARBA00023235"/>
    </source>
</evidence>
<keyword evidence="5 7" id="KW-0143">Chaperone</keyword>
<dbReference type="InterPro" id="IPR015391">
    <property type="entry name" value="SurA_N"/>
</dbReference>
<feature type="signal peptide" evidence="7">
    <location>
        <begin position="1"/>
        <end position="25"/>
    </location>
</feature>
<feature type="domain" description="PpiC" evidence="8">
    <location>
        <begin position="178"/>
        <end position="280"/>
    </location>
</feature>
<dbReference type="Pfam" id="PF00639">
    <property type="entry name" value="Rotamase"/>
    <property type="match status" value="2"/>
</dbReference>
<sequence precursor="true">MKKLLASALAAAVLSTVLTGSPALAQQAASGVQSIDGIAAVVDEDVILKTELDRAVNNILAQYAGREGQLPPRDVLERQVLERLILVKLQVVRAQETGVRVTDQEVEQAIGGIAAQNRVTPEQLRQQLAQEGTSYADFRTSIRDELLIQRLRQRFAQSRVTVSEAEVDAALAAQATAGTQYHLAHILVALPEGATPEQIATAQRKIEGVKGLLDRGEMDFAAAAVRYSDSPNALEGGDLGWRSSDEIPTAFASVMRSMTAGQVTAPIRGPSGFQLVKLVETRDSSQAAPAMVTEYQARHILIRVADPSEDAKAKAKAETLQARLMGGADFAVLAQENSQDQSSASKGGELGWFTRDDFGPDFGNAVAGLQPGQVSAPVRTQAGYHLVKLESTRQSNAGDKNRRAQVQETIGRRKLEDEWNRFLREMRGEAFVDVRVGKAADPTAAPAANGG</sequence>
<comment type="domain">
    <text evidence="7">The PPIase activity resides only in the second parvulin domain. The N-terminal region and the C-terminal tail are necessary and sufficient for the chaperone activity of SurA. The PPIase activity is dispensable for SurA to function as a chaperone. The N-terminal region and the C-terminal tail are also required for porin recognition.</text>
</comment>
<evidence type="ECO:0000256" key="1">
    <source>
        <dbReference type="ARBA" id="ARBA00022729"/>
    </source>
</evidence>
<keyword evidence="1 7" id="KW-0732">Signal</keyword>
<evidence type="ECO:0000259" key="8">
    <source>
        <dbReference type="PROSITE" id="PS50198"/>
    </source>
</evidence>
<accession>A0ABP9L6R9</accession>
<evidence type="ECO:0000256" key="7">
    <source>
        <dbReference type="HAMAP-Rule" id="MF_01183"/>
    </source>
</evidence>
<keyword evidence="10" id="KW-1185">Reference proteome</keyword>
<gene>
    <name evidence="7" type="primary">surA</name>
    <name evidence="9" type="ORF">GCM10025759_10840</name>
</gene>
<keyword evidence="6 7" id="KW-0413">Isomerase</keyword>
<dbReference type="InterPro" id="IPR023034">
    <property type="entry name" value="PPIase_SurA"/>
</dbReference>
<comment type="catalytic activity">
    <reaction evidence="7">
        <text>[protein]-peptidylproline (omega=180) = [protein]-peptidylproline (omega=0)</text>
        <dbReference type="Rhea" id="RHEA:16237"/>
        <dbReference type="Rhea" id="RHEA-COMP:10747"/>
        <dbReference type="Rhea" id="RHEA-COMP:10748"/>
        <dbReference type="ChEBI" id="CHEBI:83833"/>
        <dbReference type="ChEBI" id="CHEBI:83834"/>
        <dbReference type="EC" id="5.2.1.8"/>
    </reaction>
</comment>
<comment type="function">
    <text evidence="7">Chaperone involved in the correct folding and assembly of outer membrane proteins. Recognizes specific patterns of aromatic residues and the orientation of their side chains, which are found more frequently in integral outer membrane proteins. May act in both early periplasmic and late outer membrane-associated steps of protein maturation.</text>
</comment>
<comment type="caution">
    <text evidence="9">The sequence shown here is derived from an EMBL/GenBank/DDBJ whole genome shotgun (WGS) entry which is preliminary data.</text>
</comment>
<dbReference type="SUPFAM" id="SSF54534">
    <property type="entry name" value="FKBP-like"/>
    <property type="match status" value="2"/>
</dbReference>
<protein>
    <recommendedName>
        <fullName evidence="7">Chaperone SurA</fullName>
    </recommendedName>
    <alternativeName>
        <fullName evidence="7">Peptidyl-prolyl cis-trans isomerase SurA</fullName>
        <shortName evidence="7">PPIase SurA</shortName>
        <ecNumber evidence="7">5.2.1.8</ecNumber>
    </alternativeName>
    <alternativeName>
        <fullName evidence="7">Rotamase SurA</fullName>
    </alternativeName>
</protein>
<dbReference type="PANTHER" id="PTHR47637:SF1">
    <property type="entry name" value="CHAPERONE SURA"/>
    <property type="match status" value="1"/>
</dbReference>
<evidence type="ECO:0000256" key="3">
    <source>
        <dbReference type="ARBA" id="ARBA00022764"/>
    </source>
</evidence>
<evidence type="ECO:0000256" key="2">
    <source>
        <dbReference type="ARBA" id="ARBA00022737"/>
    </source>
</evidence>
<organism evidence="9 10">
    <name type="scientific">Lysobacter panacisoli</name>
    <dbReference type="NCBI Taxonomy" id="1255263"/>
    <lineage>
        <taxon>Bacteria</taxon>
        <taxon>Pseudomonadati</taxon>
        <taxon>Pseudomonadota</taxon>
        <taxon>Gammaproteobacteria</taxon>
        <taxon>Lysobacterales</taxon>
        <taxon>Lysobacteraceae</taxon>
        <taxon>Lysobacter</taxon>
    </lineage>
</organism>
<evidence type="ECO:0000256" key="5">
    <source>
        <dbReference type="ARBA" id="ARBA00023186"/>
    </source>
</evidence>
<dbReference type="EC" id="5.2.1.8" evidence="7"/>
<proteinExistence type="inferred from homology"/>
<keyword evidence="3 7" id="KW-0574">Periplasm</keyword>
<dbReference type="Gene3D" id="3.10.50.40">
    <property type="match status" value="2"/>
</dbReference>
<dbReference type="InterPro" id="IPR046357">
    <property type="entry name" value="PPIase_dom_sf"/>
</dbReference>
<evidence type="ECO:0000256" key="4">
    <source>
        <dbReference type="ARBA" id="ARBA00023110"/>
    </source>
</evidence>
<dbReference type="InterPro" id="IPR027304">
    <property type="entry name" value="Trigger_fact/SurA_dom_sf"/>
</dbReference>
<evidence type="ECO:0000313" key="9">
    <source>
        <dbReference type="EMBL" id="GAA5071559.1"/>
    </source>
</evidence>
<reference evidence="10" key="1">
    <citation type="journal article" date="2019" name="Int. J. Syst. Evol. Microbiol.">
        <title>The Global Catalogue of Microorganisms (GCM) 10K type strain sequencing project: providing services to taxonomists for standard genome sequencing and annotation.</title>
        <authorList>
            <consortium name="The Broad Institute Genomics Platform"/>
            <consortium name="The Broad Institute Genome Sequencing Center for Infectious Disease"/>
            <person name="Wu L."/>
            <person name="Ma J."/>
        </authorList>
    </citation>
    <scope>NUCLEOTIDE SEQUENCE [LARGE SCALE GENOMIC DNA]</scope>
    <source>
        <strain evidence="10">JCM 19212</strain>
    </source>
</reference>
<dbReference type="PROSITE" id="PS50198">
    <property type="entry name" value="PPIC_PPIASE_2"/>
    <property type="match status" value="2"/>
</dbReference>
<name>A0ABP9L6R9_9GAMM</name>
<dbReference type="HAMAP" id="MF_01183">
    <property type="entry name" value="Chaperone_SurA"/>
    <property type="match status" value="1"/>
</dbReference>
<dbReference type="GO" id="GO:0016853">
    <property type="term" value="F:isomerase activity"/>
    <property type="evidence" value="ECO:0007669"/>
    <property type="project" value="UniProtKB-KW"/>
</dbReference>
<evidence type="ECO:0000313" key="10">
    <source>
        <dbReference type="Proteomes" id="UP001501083"/>
    </source>
</evidence>
<keyword evidence="4 7" id="KW-0697">Rotamase</keyword>
<dbReference type="RefSeq" id="WP_158982447.1">
    <property type="nucleotide sequence ID" value="NZ_BAABKY010000001.1"/>
</dbReference>
<dbReference type="SUPFAM" id="SSF109998">
    <property type="entry name" value="Triger factor/SurA peptide-binding domain-like"/>
    <property type="match status" value="1"/>
</dbReference>
<dbReference type="InterPro" id="IPR050280">
    <property type="entry name" value="OMP_Chaperone_SurA"/>
</dbReference>
<dbReference type="Gene3D" id="1.10.4030.10">
    <property type="entry name" value="Porin chaperone SurA, peptide-binding domain"/>
    <property type="match status" value="1"/>
</dbReference>
<dbReference type="InterPro" id="IPR023058">
    <property type="entry name" value="PPIase_PpiC_CS"/>
</dbReference>